<evidence type="ECO:0000259" key="7">
    <source>
        <dbReference type="PROSITE" id="PS50048"/>
    </source>
</evidence>
<feature type="compositionally biased region" description="Basic and acidic residues" evidence="6">
    <location>
        <begin position="110"/>
        <end position="124"/>
    </location>
</feature>
<feature type="region of interest" description="Disordered" evidence="6">
    <location>
        <begin position="98"/>
        <end position="166"/>
    </location>
</feature>
<organism evidence="8 9">
    <name type="scientific">Basidiobolus meristosporus CBS 931.73</name>
    <dbReference type="NCBI Taxonomy" id="1314790"/>
    <lineage>
        <taxon>Eukaryota</taxon>
        <taxon>Fungi</taxon>
        <taxon>Fungi incertae sedis</taxon>
        <taxon>Zoopagomycota</taxon>
        <taxon>Entomophthoromycotina</taxon>
        <taxon>Basidiobolomycetes</taxon>
        <taxon>Basidiobolales</taxon>
        <taxon>Basidiobolaceae</taxon>
        <taxon>Basidiobolus</taxon>
    </lineage>
</organism>
<dbReference type="Pfam" id="PF04082">
    <property type="entry name" value="Fungal_trans"/>
    <property type="match status" value="1"/>
</dbReference>
<dbReference type="OrthoDB" id="5600212at2759"/>
<comment type="subcellular location">
    <subcellularLocation>
        <location evidence="1">Nucleus</location>
    </subcellularLocation>
</comment>
<dbReference type="Pfam" id="PF00172">
    <property type="entry name" value="Zn_clus"/>
    <property type="match status" value="1"/>
</dbReference>
<evidence type="ECO:0000256" key="2">
    <source>
        <dbReference type="ARBA" id="ARBA00022723"/>
    </source>
</evidence>
<dbReference type="CDD" id="cd12148">
    <property type="entry name" value="fungal_TF_MHR"/>
    <property type="match status" value="1"/>
</dbReference>
<dbReference type="GO" id="GO:0008270">
    <property type="term" value="F:zinc ion binding"/>
    <property type="evidence" value="ECO:0007669"/>
    <property type="project" value="InterPro"/>
</dbReference>
<dbReference type="CDD" id="cd00067">
    <property type="entry name" value="GAL4"/>
    <property type="match status" value="1"/>
</dbReference>
<dbReference type="InterPro" id="IPR007219">
    <property type="entry name" value="XnlR_reg_dom"/>
</dbReference>
<evidence type="ECO:0000256" key="1">
    <source>
        <dbReference type="ARBA" id="ARBA00004123"/>
    </source>
</evidence>
<dbReference type="GO" id="GO:0005634">
    <property type="term" value="C:nucleus"/>
    <property type="evidence" value="ECO:0007669"/>
    <property type="project" value="UniProtKB-SubCell"/>
</dbReference>
<dbReference type="SMART" id="SM00906">
    <property type="entry name" value="Fungal_trans"/>
    <property type="match status" value="1"/>
</dbReference>
<keyword evidence="9" id="KW-1185">Reference proteome</keyword>
<keyword evidence="5" id="KW-0539">Nucleus</keyword>
<dbReference type="GO" id="GO:0006351">
    <property type="term" value="P:DNA-templated transcription"/>
    <property type="evidence" value="ECO:0007669"/>
    <property type="project" value="InterPro"/>
</dbReference>
<dbReference type="EMBL" id="MCFE01000016">
    <property type="protein sequence ID" value="ORY06460.1"/>
    <property type="molecule type" value="Genomic_DNA"/>
</dbReference>
<evidence type="ECO:0000256" key="6">
    <source>
        <dbReference type="SAM" id="MobiDB-lite"/>
    </source>
</evidence>
<dbReference type="InParanoid" id="A0A1Y1Z871"/>
<protein>
    <recommendedName>
        <fullName evidence="7">Zn(2)-C6 fungal-type domain-containing protein</fullName>
    </recommendedName>
</protein>
<feature type="compositionally biased region" description="Polar residues" evidence="6">
    <location>
        <begin position="143"/>
        <end position="153"/>
    </location>
</feature>
<dbReference type="Proteomes" id="UP000193498">
    <property type="component" value="Unassembled WGS sequence"/>
</dbReference>
<dbReference type="SMART" id="SM00066">
    <property type="entry name" value="GAL4"/>
    <property type="match status" value="1"/>
</dbReference>
<dbReference type="InterPro" id="IPR001138">
    <property type="entry name" value="Zn2Cys6_DnaBD"/>
</dbReference>
<evidence type="ECO:0000256" key="3">
    <source>
        <dbReference type="ARBA" id="ARBA00023015"/>
    </source>
</evidence>
<proteinExistence type="predicted"/>
<evidence type="ECO:0000256" key="4">
    <source>
        <dbReference type="ARBA" id="ARBA00023163"/>
    </source>
</evidence>
<dbReference type="InterPro" id="IPR036864">
    <property type="entry name" value="Zn2-C6_fun-type_DNA-bd_sf"/>
</dbReference>
<dbReference type="PANTHER" id="PTHR47338">
    <property type="entry name" value="ZN(II)2CYS6 TRANSCRIPTION FACTOR (EUROFUNG)-RELATED"/>
    <property type="match status" value="1"/>
</dbReference>
<comment type="caution">
    <text evidence="8">The sequence shown here is derived from an EMBL/GenBank/DDBJ whole genome shotgun (WGS) entry which is preliminary data.</text>
</comment>
<evidence type="ECO:0000313" key="8">
    <source>
        <dbReference type="EMBL" id="ORY06460.1"/>
    </source>
</evidence>
<keyword evidence="2" id="KW-0479">Metal-binding</keyword>
<dbReference type="SUPFAM" id="SSF57701">
    <property type="entry name" value="Zn2/Cys6 DNA-binding domain"/>
    <property type="match status" value="1"/>
</dbReference>
<keyword evidence="3" id="KW-0805">Transcription regulation</keyword>
<keyword evidence="4" id="KW-0804">Transcription</keyword>
<dbReference type="PROSITE" id="PS50048">
    <property type="entry name" value="ZN2_CY6_FUNGAL_2"/>
    <property type="match status" value="1"/>
</dbReference>
<feature type="domain" description="Zn(2)-C6 fungal-type" evidence="7">
    <location>
        <begin position="9"/>
        <end position="39"/>
    </location>
</feature>
<dbReference type="GO" id="GO:0000981">
    <property type="term" value="F:DNA-binding transcription factor activity, RNA polymerase II-specific"/>
    <property type="evidence" value="ECO:0007669"/>
    <property type="project" value="InterPro"/>
</dbReference>
<dbReference type="PANTHER" id="PTHR47338:SF5">
    <property type="entry name" value="ZN(II)2CYS6 TRANSCRIPTION FACTOR (EUROFUNG)"/>
    <property type="match status" value="1"/>
</dbReference>
<dbReference type="GO" id="GO:0003677">
    <property type="term" value="F:DNA binding"/>
    <property type="evidence" value="ECO:0007669"/>
    <property type="project" value="InterPro"/>
</dbReference>
<evidence type="ECO:0000256" key="5">
    <source>
        <dbReference type="ARBA" id="ARBA00023242"/>
    </source>
</evidence>
<dbReference type="PROSITE" id="PS00463">
    <property type="entry name" value="ZN2_CY6_FUNGAL_1"/>
    <property type="match status" value="1"/>
</dbReference>
<gene>
    <name evidence="8" type="ORF">K493DRAFT_371294</name>
</gene>
<dbReference type="InterPro" id="IPR050815">
    <property type="entry name" value="TF_fung"/>
</dbReference>
<dbReference type="Gene3D" id="4.10.240.10">
    <property type="entry name" value="Zn(2)-C6 fungal-type DNA-binding domain"/>
    <property type="match status" value="1"/>
</dbReference>
<evidence type="ECO:0000313" key="9">
    <source>
        <dbReference type="Proteomes" id="UP000193498"/>
    </source>
</evidence>
<reference evidence="8 9" key="1">
    <citation type="submission" date="2016-07" db="EMBL/GenBank/DDBJ databases">
        <title>Pervasive Adenine N6-methylation of Active Genes in Fungi.</title>
        <authorList>
            <consortium name="DOE Joint Genome Institute"/>
            <person name="Mondo S.J."/>
            <person name="Dannebaum R.O."/>
            <person name="Kuo R.C."/>
            <person name="Labutti K."/>
            <person name="Haridas S."/>
            <person name="Kuo A."/>
            <person name="Salamov A."/>
            <person name="Ahrendt S.R."/>
            <person name="Lipzen A."/>
            <person name="Sullivan W."/>
            <person name="Andreopoulos W.B."/>
            <person name="Clum A."/>
            <person name="Lindquist E."/>
            <person name="Daum C."/>
            <person name="Ramamoorthy G.K."/>
            <person name="Gryganskyi A."/>
            <person name="Culley D."/>
            <person name="Magnuson J.K."/>
            <person name="James T.Y."/>
            <person name="O'Malley M.A."/>
            <person name="Stajich J.E."/>
            <person name="Spatafora J.W."/>
            <person name="Visel A."/>
            <person name="Grigoriev I.V."/>
        </authorList>
    </citation>
    <scope>NUCLEOTIDE SEQUENCE [LARGE SCALE GENOMIC DNA]</scope>
    <source>
        <strain evidence="8 9">CBS 931.73</strain>
    </source>
</reference>
<name>A0A1Y1Z871_9FUNG</name>
<sequence length="668" mass="75761">MKRKRLTQACDCCRKMKVRCDATKPSCSTCYRLNIPCTFLTRNKRRGPRQNMMDAFGFLSGVSGNFQQTVLKMDGGKIIEVTSSMAAEEGNEVEALLQKEQPSQSTSKGAMEEDSKSDSEHDVLNCHNIDTPRSVPSDIMEVSSPQTSKQSPDPSKLFAGKSPAPSLADTARETFSYEGHLVETYFNYIHIHAPIIHKATFMEKYREEKVDSILISSICALALRYQPQNSEDPLDSIYSKRFENEILSRCESASIEVIQSLLLMSIYEISYGRQNRSCVYIGIATRLCQMMKIHRMDEFPEPFEKYSVPKWIELETKRRSWWYCCVLDQILSAEGKHPVGINIMDCSVSLPVNTANWEDGIPTQNQILKLNEGLPALNAEDGAQLSSFSALAILAIIVGRVNKYYVERHFLASDERHKEFVKLNDAIQTWETILPQRLRHVPMQDSPKSNLYLFNSFMFSMKQAITIRLNFTRLRIPGQEWSYDVKSPYFTQALKNAFVAAKCILSVVQEIKDQPVIQIHPFFGFSVFSAATFYLHGAKSKNSEQSQRSFLCLTFLVKVLRHLNSFWKNCGNYCSFLLETLRLLKEDVTPVEFTKIGMESPAKGLTFSSPVLAQSSSIQPHSHHPQSTSQATLVVPQEKNIDELITEVIVQQQCGSTPHNQSAQQDKH</sequence>
<dbReference type="AlphaFoldDB" id="A0A1Y1Z871"/>
<accession>A0A1Y1Z871</accession>